<organism evidence="2 3">
    <name type="scientific">Microvirga tunisiensis</name>
    <dbReference type="NCBI Taxonomy" id="2108360"/>
    <lineage>
        <taxon>Bacteria</taxon>
        <taxon>Pseudomonadati</taxon>
        <taxon>Pseudomonadota</taxon>
        <taxon>Alphaproteobacteria</taxon>
        <taxon>Hyphomicrobiales</taxon>
        <taxon>Methylobacteriaceae</taxon>
        <taxon>Microvirga</taxon>
    </lineage>
</organism>
<dbReference type="GO" id="GO:0004252">
    <property type="term" value="F:serine-type endopeptidase activity"/>
    <property type="evidence" value="ECO:0007669"/>
    <property type="project" value="InterPro"/>
</dbReference>
<dbReference type="InterPro" id="IPR027065">
    <property type="entry name" value="Lon_Prtase"/>
</dbReference>
<dbReference type="InterPro" id="IPR003593">
    <property type="entry name" value="AAA+_ATPase"/>
</dbReference>
<dbReference type="GO" id="GO:0006515">
    <property type="term" value="P:protein quality control for misfolded or incompletely synthesized proteins"/>
    <property type="evidence" value="ECO:0007669"/>
    <property type="project" value="TreeGrafter"/>
</dbReference>
<evidence type="ECO:0000259" key="1">
    <source>
        <dbReference type="SMART" id="SM00382"/>
    </source>
</evidence>
<dbReference type="PANTHER" id="PTHR43718">
    <property type="entry name" value="LON PROTEASE"/>
    <property type="match status" value="1"/>
</dbReference>
<dbReference type="GO" id="GO:0004176">
    <property type="term" value="F:ATP-dependent peptidase activity"/>
    <property type="evidence" value="ECO:0007669"/>
    <property type="project" value="InterPro"/>
</dbReference>
<dbReference type="GO" id="GO:0005524">
    <property type="term" value="F:ATP binding"/>
    <property type="evidence" value="ECO:0007669"/>
    <property type="project" value="InterPro"/>
</dbReference>
<feature type="domain" description="AAA+ ATPase" evidence="1">
    <location>
        <begin position="45"/>
        <end position="189"/>
    </location>
</feature>
<dbReference type="EMBL" id="VOSK01000093">
    <property type="protein sequence ID" value="MPR27527.1"/>
    <property type="molecule type" value="Genomic_DNA"/>
</dbReference>
<dbReference type="OrthoDB" id="5297432at2"/>
<protein>
    <submittedName>
        <fullName evidence="2">AAA family ATPase</fullName>
    </submittedName>
</protein>
<evidence type="ECO:0000313" key="2">
    <source>
        <dbReference type="EMBL" id="MPR27527.1"/>
    </source>
</evidence>
<evidence type="ECO:0000313" key="3">
    <source>
        <dbReference type="Proteomes" id="UP000403266"/>
    </source>
</evidence>
<dbReference type="Gene3D" id="3.40.50.300">
    <property type="entry name" value="P-loop containing nucleotide triphosphate hydrolases"/>
    <property type="match status" value="1"/>
</dbReference>
<dbReference type="GO" id="GO:0016887">
    <property type="term" value="F:ATP hydrolysis activity"/>
    <property type="evidence" value="ECO:0007669"/>
    <property type="project" value="InterPro"/>
</dbReference>
<dbReference type="Pfam" id="PF00004">
    <property type="entry name" value="AAA"/>
    <property type="match status" value="1"/>
</dbReference>
<dbReference type="SUPFAM" id="SSF52540">
    <property type="entry name" value="P-loop containing nucleoside triphosphate hydrolases"/>
    <property type="match status" value="1"/>
</dbReference>
<dbReference type="InterPro" id="IPR027417">
    <property type="entry name" value="P-loop_NTPase"/>
</dbReference>
<proteinExistence type="predicted"/>
<name>A0A5N7MKM4_9HYPH</name>
<dbReference type="Proteomes" id="UP000403266">
    <property type="component" value="Unassembled WGS sequence"/>
</dbReference>
<accession>A0A5N7MKM4</accession>
<reference evidence="2 3" key="1">
    <citation type="journal article" date="2019" name="Syst. Appl. Microbiol.">
        <title>Microvirga tunisiensis sp. nov., a root nodule symbiotic bacterium isolated from Lupinus micranthus and L. luteus grown in Northern Tunisia.</title>
        <authorList>
            <person name="Msaddak A."/>
            <person name="Rejili M."/>
            <person name="Duran D."/>
            <person name="Mars M."/>
            <person name="Palacios J.M."/>
            <person name="Ruiz-Argueso T."/>
            <person name="Rey L."/>
            <person name="Imperial J."/>
        </authorList>
    </citation>
    <scope>NUCLEOTIDE SEQUENCE [LARGE SCALE GENOMIC DNA]</scope>
    <source>
        <strain evidence="2 3">Lmie10</strain>
    </source>
</reference>
<dbReference type="PANTHER" id="PTHR43718:SF2">
    <property type="entry name" value="LON PROTEASE HOMOLOG, MITOCHONDRIAL"/>
    <property type="match status" value="1"/>
</dbReference>
<dbReference type="SMART" id="SM00382">
    <property type="entry name" value="AAA"/>
    <property type="match status" value="1"/>
</dbReference>
<gene>
    <name evidence="2" type="ORF">FS320_20670</name>
</gene>
<keyword evidence="3" id="KW-1185">Reference proteome</keyword>
<dbReference type="AlphaFoldDB" id="A0A5N7MKM4"/>
<comment type="caution">
    <text evidence="2">The sequence shown here is derived from an EMBL/GenBank/DDBJ whole genome shotgun (WGS) entry which is preliminary data.</text>
</comment>
<sequence length="259" mass="28475">MGIPVPLVRTPDLRVVQSALLQEYPYAQELIDSILRPLAPQSYVRLPPILLLGPPGIGKSRLVRRLGEALGIGVWRIDAPRDTGGAVGGLDRRWNSAEPGHVLAAIARHGHANPLIFVDELEKSQTRQDQGRLWDTLLGLMERETSRRFMDNALQVECDLSHAVYVATANAVGGIPTPLLDRMLVLNMPEPGAEHLEAMLPTLCIAIAREQGLDEGFVPPLTFGEIADVRRHWGGGSIRRLRQIVEVVLGARGLFETKH</sequence>
<dbReference type="InterPro" id="IPR003959">
    <property type="entry name" value="ATPase_AAA_core"/>
</dbReference>